<dbReference type="RefSeq" id="WP_312031029.1">
    <property type="nucleotide sequence ID" value="NZ_CP051151.1"/>
</dbReference>
<proteinExistence type="predicted"/>
<dbReference type="InterPro" id="IPR005039">
    <property type="entry name" value="Ant_C"/>
</dbReference>
<dbReference type="PROSITE" id="PS51750">
    <property type="entry name" value="BRO_N"/>
    <property type="match status" value="1"/>
</dbReference>
<protein>
    <recommendedName>
        <fullName evidence="1">Bro-N domain-containing protein</fullName>
    </recommendedName>
</protein>
<evidence type="ECO:0000313" key="2">
    <source>
        <dbReference type="EMBL" id="QLY40201.1"/>
    </source>
</evidence>
<dbReference type="AlphaFoldDB" id="A0A7L6N3S6"/>
<reference evidence="2 3" key="1">
    <citation type="submission" date="2020-04" db="EMBL/GenBank/DDBJ databases">
        <authorList>
            <person name="Zheng R.K."/>
            <person name="Sun C.M."/>
        </authorList>
    </citation>
    <scope>NUCLEOTIDE SEQUENCE [LARGE SCALE GENOMIC DNA]</scope>
    <source>
        <strain evidence="3">zrk29</strain>
    </source>
</reference>
<sequence length="245" mass="28587">MIRTFKNAEYGTIRAAVVNKKPYLCLVDISRTLGIANSQTSRTGIPDSDLKRIEIKEKSKIKVRLFVKIKHLSKFIYKSKKPEIDEINDWFYATILPKLLNSLDYSIDEYEDGEKIIKLIEENKHLKIRNTVLETDMNMLKPKVRYINELLGSKNCVDLDRVSKIIKYPGIGNTNLFKILRTMNILDETNQPYQEFCDKRYFRVVDATVIVAGNVVSSQRTYVYKKGIALIEKILKEYKTKNHER</sequence>
<dbReference type="Proteomes" id="UP000512167">
    <property type="component" value="Chromosome"/>
</dbReference>
<evidence type="ECO:0000313" key="3">
    <source>
        <dbReference type="Proteomes" id="UP000512167"/>
    </source>
</evidence>
<keyword evidence="3" id="KW-1185">Reference proteome</keyword>
<dbReference type="KEGG" id="tbk:HF295_04710"/>
<evidence type="ECO:0000259" key="1">
    <source>
        <dbReference type="PROSITE" id="PS51750"/>
    </source>
</evidence>
<gene>
    <name evidence="2" type="ORF">HF295_04710</name>
</gene>
<dbReference type="Pfam" id="PF03374">
    <property type="entry name" value="ANT"/>
    <property type="match status" value="1"/>
</dbReference>
<dbReference type="EMBL" id="CP051151">
    <property type="protein sequence ID" value="QLY40201.1"/>
    <property type="molecule type" value="Genomic_DNA"/>
</dbReference>
<accession>A0A7L6N3S6</accession>
<organism evidence="2 3">
    <name type="scientific">Hujiaoplasma nucleasis</name>
    <dbReference type="NCBI Taxonomy" id="2725268"/>
    <lineage>
        <taxon>Bacteria</taxon>
        <taxon>Bacillati</taxon>
        <taxon>Mycoplasmatota</taxon>
        <taxon>Mollicutes</taxon>
        <taxon>Candidatus Izemoplasmatales</taxon>
        <taxon>Hujiaoplasmataceae</taxon>
        <taxon>Hujiaoplasma</taxon>
    </lineage>
</organism>
<name>A0A7L6N3S6_9MOLU</name>
<feature type="domain" description="Bro-N" evidence="1">
    <location>
        <begin position="1"/>
        <end position="103"/>
    </location>
</feature>
<dbReference type="InterPro" id="IPR003497">
    <property type="entry name" value="BRO_N_domain"/>
</dbReference>
<dbReference type="GO" id="GO:0003677">
    <property type="term" value="F:DNA binding"/>
    <property type="evidence" value="ECO:0007669"/>
    <property type="project" value="InterPro"/>
</dbReference>